<feature type="domain" description="Peptidase S26" evidence="1">
    <location>
        <begin position="65"/>
        <end position="142"/>
    </location>
</feature>
<proteinExistence type="predicted"/>
<dbReference type="Gene3D" id="2.10.109.10">
    <property type="entry name" value="Umud Fragment, subunit A"/>
    <property type="match status" value="1"/>
</dbReference>
<dbReference type="RefSeq" id="WP_190927381.1">
    <property type="nucleotide sequence ID" value="NZ_JACXJA010000011.1"/>
</dbReference>
<evidence type="ECO:0000313" key="3">
    <source>
        <dbReference type="Proteomes" id="UP000639396"/>
    </source>
</evidence>
<dbReference type="Pfam" id="PF10502">
    <property type="entry name" value="Peptidase_S26"/>
    <property type="match status" value="1"/>
</dbReference>
<comment type="caution">
    <text evidence="2">The sequence shown here is derived from an EMBL/GenBank/DDBJ whole genome shotgun (WGS) entry which is preliminary data.</text>
</comment>
<reference evidence="2" key="1">
    <citation type="submission" date="2020-09" db="EMBL/GenBank/DDBJ databases">
        <title>A novel bacterium of genus Paenibacillus, isolated from South China Sea.</title>
        <authorList>
            <person name="Huang H."/>
            <person name="Mo K."/>
            <person name="Hu Y."/>
        </authorList>
    </citation>
    <scope>NUCLEOTIDE SEQUENCE</scope>
    <source>
        <strain evidence="2">IB182363</strain>
    </source>
</reference>
<evidence type="ECO:0000259" key="1">
    <source>
        <dbReference type="Pfam" id="PF10502"/>
    </source>
</evidence>
<dbReference type="InterPro" id="IPR019533">
    <property type="entry name" value="Peptidase_S26"/>
</dbReference>
<dbReference type="GO" id="GO:0004252">
    <property type="term" value="F:serine-type endopeptidase activity"/>
    <property type="evidence" value="ECO:0007669"/>
    <property type="project" value="InterPro"/>
</dbReference>
<dbReference type="SUPFAM" id="SSF51306">
    <property type="entry name" value="LexA/Signal peptidase"/>
    <property type="match status" value="1"/>
</dbReference>
<accession>A0A927C6T8</accession>
<organism evidence="2 3">
    <name type="scientific">Paenibacillus oceani</name>
    <dbReference type="NCBI Taxonomy" id="2772510"/>
    <lineage>
        <taxon>Bacteria</taxon>
        <taxon>Bacillati</taxon>
        <taxon>Bacillota</taxon>
        <taxon>Bacilli</taxon>
        <taxon>Bacillales</taxon>
        <taxon>Paenibacillaceae</taxon>
        <taxon>Paenibacillus</taxon>
    </lineage>
</organism>
<protein>
    <recommendedName>
        <fullName evidence="1">Peptidase S26 domain-containing protein</fullName>
    </recommendedName>
</protein>
<dbReference type="EMBL" id="JACXJA010000011">
    <property type="protein sequence ID" value="MBD2862439.1"/>
    <property type="molecule type" value="Genomic_DNA"/>
</dbReference>
<dbReference type="AlphaFoldDB" id="A0A927C6T8"/>
<dbReference type="GO" id="GO:0006465">
    <property type="term" value="P:signal peptide processing"/>
    <property type="evidence" value="ECO:0007669"/>
    <property type="project" value="InterPro"/>
</dbReference>
<sequence>MYKKGLIVAVVAMILLAGCNTKKPIVDEFTKYELPLLEQKGPGQITHRIHHDGMYRSEQYAASSTLVIDPDYYKSREIARGDVVYYKTNATEEEINNKKRAEYDVSRVVALPGETLKVKKGQIYINDRLLDTLYGKEYYTDGFINGTDQALNLDQQILLLEGQFLLASDVWWRSGFTEPQPKETIKGKVVGWMKSL</sequence>
<keyword evidence="3" id="KW-1185">Reference proteome</keyword>
<dbReference type="Proteomes" id="UP000639396">
    <property type="component" value="Unassembled WGS sequence"/>
</dbReference>
<dbReference type="InterPro" id="IPR036286">
    <property type="entry name" value="LexA/Signal_pep-like_sf"/>
</dbReference>
<gene>
    <name evidence="2" type="ORF">IDH45_10640</name>
</gene>
<dbReference type="PROSITE" id="PS51257">
    <property type="entry name" value="PROKAR_LIPOPROTEIN"/>
    <property type="match status" value="1"/>
</dbReference>
<name>A0A927C6T8_9BACL</name>
<evidence type="ECO:0000313" key="2">
    <source>
        <dbReference type="EMBL" id="MBD2862439.1"/>
    </source>
</evidence>